<feature type="domain" description="Phage shock protein PspC N-terminal" evidence="8">
    <location>
        <begin position="23"/>
        <end position="80"/>
    </location>
</feature>
<dbReference type="InterPro" id="IPR052027">
    <property type="entry name" value="PspC"/>
</dbReference>
<dbReference type="InterPro" id="IPR007168">
    <property type="entry name" value="Phageshock_PspC_N"/>
</dbReference>
<evidence type="ECO:0000256" key="4">
    <source>
        <dbReference type="ARBA" id="ARBA00022989"/>
    </source>
</evidence>
<keyword evidence="2" id="KW-1003">Cell membrane</keyword>
<dbReference type="PANTHER" id="PTHR33885">
    <property type="entry name" value="PHAGE SHOCK PROTEIN C"/>
    <property type="match status" value="1"/>
</dbReference>
<evidence type="ECO:0000256" key="7">
    <source>
        <dbReference type="SAM" id="Phobius"/>
    </source>
</evidence>
<evidence type="ECO:0000256" key="6">
    <source>
        <dbReference type="SAM" id="Coils"/>
    </source>
</evidence>
<keyword evidence="4 7" id="KW-1133">Transmembrane helix</keyword>
<feature type="coiled-coil region" evidence="6">
    <location>
        <begin position="171"/>
        <end position="198"/>
    </location>
</feature>
<evidence type="ECO:0000256" key="2">
    <source>
        <dbReference type="ARBA" id="ARBA00022475"/>
    </source>
</evidence>
<dbReference type="Proteomes" id="UP001162030">
    <property type="component" value="Chromosome"/>
</dbReference>
<dbReference type="RefSeq" id="WP_317963713.1">
    <property type="nucleotide sequence ID" value="NZ_OX458333.1"/>
</dbReference>
<keyword evidence="10" id="KW-1185">Reference proteome</keyword>
<accession>A0ABM9HYC1</accession>
<evidence type="ECO:0000259" key="8">
    <source>
        <dbReference type="Pfam" id="PF04024"/>
    </source>
</evidence>
<dbReference type="PANTHER" id="PTHR33885:SF3">
    <property type="entry name" value="PHAGE SHOCK PROTEIN C"/>
    <property type="match status" value="1"/>
</dbReference>
<reference evidence="9 10" key="1">
    <citation type="submission" date="2023-03" db="EMBL/GenBank/DDBJ databases">
        <authorList>
            <person name="Pearce D."/>
        </authorList>
    </citation>
    <scope>NUCLEOTIDE SEQUENCE [LARGE SCALE GENOMIC DNA]</scope>
    <source>
        <strain evidence="9">Msz</strain>
    </source>
</reference>
<comment type="subcellular location">
    <subcellularLocation>
        <location evidence="1">Cell membrane</location>
        <topology evidence="1">Single-pass membrane protein</topology>
    </subcellularLocation>
</comment>
<gene>
    <name evidence="9" type="ORF">MSZNOR_0958</name>
</gene>
<sequence length="350" mass="40422">MPTMGYPETADPFRPLRIMNARRRLQRNRQRRRLAGVCAGIADYFGVDVTLVRFLFVLSVFFSFSLTVWIYLALWLLLPAGPETPMPDVSWRLSRELKRIEKLVRKAHRRLPASIADDIQETFDVIKLIAPHFENIALAPRTVDSLREQALRRFPSVLKHMLSCPENLPPFKRAQLELAELKGQLQRAANDLLDQEIHRTAWNADLISPQVRLWKERLAPLRETLRQRAGENTLCLLQQIEEKLAFLMERTESGADDLFDLTPFEVRKIAFDYLPDTVNQYLQLPPSMARSQKLSSGKTAEESLNDQLNLLDHALHDLAKSLFEKDAQGLLVHGRFLKEKFAEQTFRLSD</sequence>
<evidence type="ECO:0000256" key="5">
    <source>
        <dbReference type="ARBA" id="ARBA00023136"/>
    </source>
</evidence>
<protein>
    <submittedName>
        <fullName evidence="9">Phage shock protein C</fullName>
    </submittedName>
</protein>
<dbReference type="Pfam" id="PF04024">
    <property type="entry name" value="PspC"/>
    <property type="match status" value="1"/>
</dbReference>
<feature type="transmembrane region" description="Helical" evidence="7">
    <location>
        <begin position="54"/>
        <end position="78"/>
    </location>
</feature>
<evidence type="ECO:0000256" key="3">
    <source>
        <dbReference type="ARBA" id="ARBA00022692"/>
    </source>
</evidence>
<evidence type="ECO:0000313" key="9">
    <source>
        <dbReference type="EMBL" id="CAI8767305.1"/>
    </source>
</evidence>
<evidence type="ECO:0000313" key="10">
    <source>
        <dbReference type="Proteomes" id="UP001162030"/>
    </source>
</evidence>
<keyword evidence="5 7" id="KW-0472">Membrane</keyword>
<keyword evidence="6" id="KW-0175">Coiled coil</keyword>
<name>A0ABM9HYC1_9GAMM</name>
<proteinExistence type="predicted"/>
<evidence type="ECO:0000256" key="1">
    <source>
        <dbReference type="ARBA" id="ARBA00004162"/>
    </source>
</evidence>
<dbReference type="EMBL" id="OX458333">
    <property type="protein sequence ID" value="CAI8767305.1"/>
    <property type="molecule type" value="Genomic_DNA"/>
</dbReference>
<organism evidence="9 10">
    <name type="scientific">Methylocaldum szegediense</name>
    <dbReference type="NCBI Taxonomy" id="73780"/>
    <lineage>
        <taxon>Bacteria</taxon>
        <taxon>Pseudomonadati</taxon>
        <taxon>Pseudomonadota</taxon>
        <taxon>Gammaproteobacteria</taxon>
        <taxon>Methylococcales</taxon>
        <taxon>Methylococcaceae</taxon>
        <taxon>Methylocaldum</taxon>
    </lineage>
</organism>
<keyword evidence="3 7" id="KW-0812">Transmembrane</keyword>